<comment type="caution">
    <text evidence="1">The sequence shown here is derived from an EMBL/GenBank/DDBJ whole genome shotgun (WGS) entry which is preliminary data.</text>
</comment>
<accession>A0A2T0LCA9</accession>
<protein>
    <submittedName>
        <fullName evidence="1">Uncharacterized protein</fullName>
    </submittedName>
</protein>
<name>A0A2T0LCA9_9BACL</name>
<evidence type="ECO:0000313" key="1">
    <source>
        <dbReference type="EMBL" id="PRX39638.1"/>
    </source>
</evidence>
<keyword evidence="2" id="KW-1185">Reference proteome</keyword>
<dbReference type="EMBL" id="PVNE01000022">
    <property type="protein sequence ID" value="PRX39638.1"/>
    <property type="molecule type" value="Genomic_DNA"/>
</dbReference>
<proteinExistence type="predicted"/>
<dbReference type="Proteomes" id="UP000237797">
    <property type="component" value="Unassembled WGS sequence"/>
</dbReference>
<reference evidence="1 2" key="1">
    <citation type="submission" date="2018-03" db="EMBL/GenBank/DDBJ databases">
        <title>Genomic Encyclopedia of Archaeal and Bacterial Type Strains, Phase II (KMG-II): from individual species to whole genera.</title>
        <authorList>
            <person name="Goeker M."/>
        </authorList>
    </citation>
    <scope>NUCLEOTIDE SEQUENCE [LARGE SCALE GENOMIC DNA]</scope>
    <source>
        <strain evidence="1 2">DSM 44946</strain>
    </source>
</reference>
<dbReference type="AlphaFoldDB" id="A0A2T0LCA9"/>
<sequence>MLSPCCNEKIRVEFREEYYHCCDDGYPLKVPYLVCARCGTGYAPRYTADEQRELTEEGESAGRKAS</sequence>
<gene>
    <name evidence="1" type="ORF">CLV97_12228</name>
</gene>
<evidence type="ECO:0000313" key="2">
    <source>
        <dbReference type="Proteomes" id="UP000237797"/>
    </source>
</evidence>
<organism evidence="1 2">
    <name type="scientific">Planifilum fimeticola</name>
    <dbReference type="NCBI Taxonomy" id="201975"/>
    <lineage>
        <taxon>Bacteria</taxon>
        <taxon>Bacillati</taxon>
        <taxon>Bacillota</taxon>
        <taxon>Bacilli</taxon>
        <taxon>Bacillales</taxon>
        <taxon>Thermoactinomycetaceae</taxon>
        <taxon>Planifilum</taxon>
    </lineage>
</organism>